<comment type="caution">
    <text evidence="1">The sequence shown here is derived from an EMBL/GenBank/DDBJ whole genome shotgun (WGS) entry which is preliminary data.</text>
</comment>
<proteinExistence type="predicted"/>
<evidence type="ECO:0000313" key="2">
    <source>
        <dbReference type="Proteomes" id="UP000321523"/>
    </source>
</evidence>
<evidence type="ECO:0008006" key="3">
    <source>
        <dbReference type="Google" id="ProtNLM"/>
    </source>
</evidence>
<dbReference type="Pfam" id="PF04325">
    <property type="entry name" value="DUF465"/>
    <property type="match status" value="1"/>
</dbReference>
<name>A0A512DNA7_9PROT</name>
<gene>
    <name evidence="1" type="ORF">SAE02_21100</name>
</gene>
<dbReference type="EMBL" id="BJYZ01000008">
    <property type="protein sequence ID" value="GEO37962.1"/>
    <property type="molecule type" value="Genomic_DNA"/>
</dbReference>
<keyword evidence="2" id="KW-1185">Reference proteome</keyword>
<dbReference type="InterPro" id="IPR007420">
    <property type="entry name" value="DUF465"/>
</dbReference>
<dbReference type="Proteomes" id="UP000321523">
    <property type="component" value="Unassembled WGS sequence"/>
</dbReference>
<dbReference type="RefSeq" id="WP_044430796.1">
    <property type="nucleotide sequence ID" value="NZ_BJYZ01000008.1"/>
</dbReference>
<accession>A0A512DNA7</accession>
<organism evidence="1 2">
    <name type="scientific">Skermanella aerolata</name>
    <dbReference type="NCBI Taxonomy" id="393310"/>
    <lineage>
        <taxon>Bacteria</taxon>
        <taxon>Pseudomonadati</taxon>
        <taxon>Pseudomonadota</taxon>
        <taxon>Alphaproteobacteria</taxon>
        <taxon>Rhodospirillales</taxon>
        <taxon>Azospirillaceae</taxon>
        <taxon>Skermanella</taxon>
    </lineage>
</organism>
<reference evidence="1 2" key="1">
    <citation type="submission" date="2019-07" db="EMBL/GenBank/DDBJ databases">
        <title>Whole genome shotgun sequence of Skermanella aerolata NBRC 106429.</title>
        <authorList>
            <person name="Hosoyama A."/>
            <person name="Uohara A."/>
            <person name="Ohji S."/>
            <person name="Ichikawa N."/>
        </authorList>
    </citation>
    <scope>NUCLEOTIDE SEQUENCE [LARGE SCALE GENOMIC DNA]</scope>
    <source>
        <strain evidence="1 2">NBRC 106429</strain>
    </source>
</reference>
<evidence type="ECO:0000313" key="1">
    <source>
        <dbReference type="EMBL" id="GEO37962.1"/>
    </source>
</evidence>
<sequence length="79" mass="8894">MTTRSLSADQIGARLRILRDLHRRYDYAADSESGRLYPDGTRLKRLKLSRLAVKDEIAALEGRMMSNAKARTNAVMAAE</sequence>
<dbReference type="AlphaFoldDB" id="A0A512DNA7"/>
<protein>
    <recommendedName>
        <fullName evidence="3">DUF465 domain-containing protein</fullName>
    </recommendedName>
</protein>